<keyword evidence="1" id="KW-0802">TPR repeat</keyword>
<dbReference type="Pfam" id="PF14559">
    <property type="entry name" value="TPR_19"/>
    <property type="match status" value="1"/>
</dbReference>
<dbReference type="Pfam" id="PF13692">
    <property type="entry name" value="Glyco_trans_1_4"/>
    <property type="match status" value="1"/>
</dbReference>
<sequence>MEQKVFAEKYLRQGIEFARQGMLHQALALFEKILTVYPEDSQALFNTAVVLDQLGQREDALTLLHRSIDADPAFANPHYYLGSLYLQAQRYSEAYYAFRDAIARDVEFAPAYEGIRIASSAMGQFAMTDEADIVFYTGGHQFHGRTIDEKGLGGSESALIYIARSLAASGNRVRVFCNCDQPGEYDGVRYDDLVDFHIYRNQYTLPVIISSRSLRPFKLSMQSQVRILWIHDAVNVPFLKGEAPARMQMDRIFAISRWQRDEWSRYFGMPIERFFITRNGVDLTMFKPGEKRIRHRLIYLSRPDRGLGVLLELFPHIRQRVPDAELHIYSYQLPGDKLDDLMFQKTQQAGVYLHGSLPKSGLAAEMALARLMVYPSTWPETSCIAAIEAQASGTPVVASTPAALSETVHDGVSGCLIPGDPRTAEFGRRFIETVVALMNDDGVWQKLSLGARNRSELLYDWNSIAKDWTAELERLIDMKKRGL</sequence>
<gene>
    <name evidence="2" type="ORF">BROSI_A2630</name>
</gene>
<dbReference type="PROSITE" id="PS50005">
    <property type="entry name" value="TPR"/>
    <property type="match status" value="3"/>
</dbReference>
<evidence type="ECO:0000313" key="3">
    <source>
        <dbReference type="Proteomes" id="UP000032309"/>
    </source>
</evidence>
<reference evidence="3" key="1">
    <citation type="journal article" date="2015" name="Genome Announc.">
        <title>Draft Genome Sequence of an Anaerobic Ammonium-Oxidizing Bacterium, "Candidatus Brocadia sinica".</title>
        <authorList>
            <person name="Oshiki M."/>
            <person name="Shinyako-Hata K."/>
            <person name="Satoh H."/>
            <person name="Okabe S."/>
        </authorList>
    </citation>
    <scope>NUCLEOTIDE SEQUENCE [LARGE SCALE GENOMIC DNA]</scope>
    <source>
        <strain evidence="3">JPN1</strain>
    </source>
</reference>
<dbReference type="InterPro" id="IPR050194">
    <property type="entry name" value="Glycosyltransferase_grp1"/>
</dbReference>
<accession>A0ABQ0K044</accession>
<protein>
    <submittedName>
        <fullName evidence="2">Glycosyltransferase family 1</fullName>
    </submittedName>
</protein>
<dbReference type="RefSeq" id="WP_052564147.1">
    <property type="nucleotide sequence ID" value="NZ_BAFN01000001.1"/>
</dbReference>
<dbReference type="PANTHER" id="PTHR45947">
    <property type="entry name" value="SULFOQUINOVOSYL TRANSFERASE SQD2"/>
    <property type="match status" value="1"/>
</dbReference>
<name>A0ABQ0K044_9BACT</name>
<dbReference type="EMBL" id="BAFN01000001">
    <property type="protein sequence ID" value="GAN34095.1"/>
    <property type="molecule type" value="Genomic_DNA"/>
</dbReference>
<proteinExistence type="predicted"/>
<keyword evidence="3" id="KW-1185">Reference proteome</keyword>
<dbReference type="SUPFAM" id="SSF48452">
    <property type="entry name" value="TPR-like"/>
    <property type="match status" value="1"/>
</dbReference>
<comment type="caution">
    <text evidence="2">The sequence shown here is derived from an EMBL/GenBank/DDBJ whole genome shotgun (WGS) entry which is preliminary data.</text>
</comment>
<organism evidence="2 3">
    <name type="scientific">Candidatus Brocadia sinica JPN1</name>
    <dbReference type="NCBI Taxonomy" id="1197129"/>
    <lineage>
        <taxon>Bacteria</taxon>
        <taxon>Pseudomonadati</taxon>
        <taxon>Planctomycetota</taxon>
        <taxon>Candidatus Brocadiia</taxon>
        <taxon>Candidatus Brocadiales</taxon>
        <taxon>Candidatus Brocadiaceae</taxon>
        <taxon>Candidatus Brocadia</taxon>
    </lineage>
</organism>
<feature type="repeat" description="TPR" evidence="1">
    <location>
        <begin position="75"/>
        <end position="108"/>
    </location>
</feature>
<dbReference type="PANTHER" id="PTHR45947:SF3">
    <property type="entry name" value="SULFOQUINOVOSYL TRANSFERASE SQD2"/>
    <property type="match status" value="1"/>
</dbReference>
<dbReference type="SMART" id="SM00028">
    <property type="entry name" value="TPR"/>
    <property type="match status" value="3"/>
</dbReference>
<feature type="repeat" description="TPR" evidence="1">
    <location>
        <begin position="7"/>
        <end position="40"/>
    </location>
</feature>
<dbReference type="InterPro" id="IPR019734">
    <property type="entry name" value="TPR_rpt"/>
</dbReference>
<dbReference type="Gene3D" id="3.40.50.2000">
    <property type="entry name" value="Glycogen Phosphorylase B"/>
    <property type="match status" value="2"/>
</dbReference>
<evidence type="ECO:0000313" key="2">
    <source>
        <dbReference type="EMBL" id="GAN34095.1"/>
    </source>
</evidence>
<feature type="repeat" description="TPR" evidence="1">
    <location>
        <begin position="41"/>
        <end position="74"/>
    </location>
</feature>
<dbReference type="InterPro" id="IPR011990">
    <property type="entry name" value="TPR-like_helical_dom_sf"/>
</dbReference>
<dbReference type="CDD" id="cd03801">
    <property type="entry name" value="GT4_PimA-like"/>
    <property type="match status" value="1"/>
</dbReference>
<dbReference type="SUPFAM" id="SSF53756">
    <property type="entry name" value="UDP-Glycosyltransferase/glycogen phosphorylase"/>
    <property type="match status" value="1"/>
</dbReference>
<evidence type="ECO:0000256" key="1">
    <source>
        <dbReference type="PROSITE-ProRule" id="PRU00339"/>
    </source>
</evidence>
<dbReference type="Gene3D" id="1.25.40.10">
    <property type="entry name" value="Tetratricopeptide repeat domain"/>
    <property type="match status" value="1"/>
</dbReference>
<dbReference type="Proteomes" id="UP000032309">
    <property type="component" value="Unassembled WGS sequence"/>
</dbReference>